<sequence length="205" mass="22362">MRFVLIPGAASSSWHWHPVTAELRARGHEVIPVDLPCDDPSAGLAEYVDTVVTVASEADVVVAHSLGGFTGAVVCDRIPVREFVLVAGMVPLPGERISEWWGNTDYESVEGEVDTFFHDLPAELAGEAHRQLRSQSDRPMNDPCAIESWPAVPTRAVIATGDLLFPPDFLRRVTQERLGFLPDEVPGGHFPMLGQPVAVVDYLLT</sequence>
<dbReference type="Proteomes" id="UP000292027">
    <property type="component" value="Unassembled WGS sequence"/>
</dbReference>
<dbReference type="EMBL" id="SHKR01000011">
    <property type="protein sequence ID" value="RZU20528.1"/>
    <property type="molecule type" value="Genomic_DNA"/>
</dbReference>
<dbReference type="PANTHER" id="PTHR37017">
    <property type="entry name" value="AB HYDROLASE-1 DOMAIN-CONTAINING PROTEIN-RELATED"/>
    <property type="match status" value="1"/>
</dbReference>
<dbReference type="InterPro" id="IPR052897">
    <property type="entry name" value="Sec-Metab_Biosynth_Hydrolase"/>
</dbReference>
<protein>
    <submittedName>
        <fullName evidence="2">Alpha/beta hydrolase family protein</fullName>
    </submittedName>
</protein>
<feature type="domain" description="AB hydrolase-1" evidence="1">
    <location>
        <begin position="3"/>
        <end position="201"/>
    </location>
</feature>
<dbReference type="Pfam" id="PF12697">
    <property type="entry name" value="Abhydrolase_6"/>
    <property type="match status" value="1"/>
</dbReference>
<dbReference type="GO" id="GO:0016787">
    <property type="term" value="F:hydrolase activity"/>
    <property type="evidence" value="ECO:0007669"/>
    <property type="project" value="UniProtKB-KW"/>
</dbReference>
<dbReference type="Gene3D" id="3.40.50.1820">
    <property type="entry name" value="alpha/beta hydrolase"/>
    <property type="match status" value="1"/>
</dbReference>
<dbReference type="RefSeq" id="WP_130443221.1">
    <property type="nucleotide sequence ID" value="NZ_SHKR01000011.1"/>
</dbReference>
<comment type="caution">
    <text evidence="2">The sequence shown here is derived from an EMBL/GenBank/DDBJ whole genome shotgun (WGS) entry which is preliminary data.</text>
</comment>
<proteinExistence type="predicted"/>
<dbReference type="OrthoDB" id="9773549at2"/>
<dbReference type="InterPro" id="IPR029058">
    <property type="entry name" value="AB_hydrolase_fold"/>
</dbReference>
<dbReference type="InterPro" id="IPR000073">
    <property type="entry name" value="AB_hydrolase_1"/>
</dbReference>
<reference evidence="2 3" key="1">
    <citation type="journal article" date="2015" name="Stand. Genomic Sci.">
        <title>Genomic Encyclopedia of Bacterial and Archaeal Type Strains, Phase III: the genomes of soil and plant-associated and newly described type strains.</title>
        <authorList>
            <person name="Whitman W.B."/>
            <person name="Woyke T."/>
            <person name="Klenk H.P."/>
            <person name="Zhou Y."/>
            <person name="Lilburn T.G."/>
            <person name="Beck B.J."/>
            <person name="De Vos P."/>
            <person name="Vandamme P."/>
            <person name="Eisen J.A."/>
            <person name="Garrity G."/>
            <person name="Hugenholtz P."/>
            <person name="Kyrpides N.C."/>
        </authorList>
    </citation>
    <scope>NUCLEOTIDE SEQUENCE [LARGE SCALE GENOMIC DNA]</scope>
    <source>
        <strain evidence="2 3">VKM Ac-2540</strain>
    </source>
</reference>
<evidence type="ECO:0000313" key="3">
    <source>
        <dbReference type="Proteomes" id="UP000292027"/>
    </source>
</evidence>
<evidence type="ECO:0000313" key="2">
    <source>
        <dbReference type="EMBL" id="RZU20528.1"/>
    </source>
</evidence>
<gene>
    <name evidence="2" type="ORF">EV645_2763</name>
</gene>
<keyword evidence="3" id="KW-1185">Reference proteome</keyword>
<accession>A0A4Q7XBH4</accession>
<keyword evidence="2" id="KW-0378">Hydrolase</keyword>
<dbReference type="AlphaFoldDB" id="A0A4Q7XBH4"/>
<name>A0A4Q7XBH4_9ACTN</name>
<organism evidence="2 3">
    <name type="scientific">Kribbella rubisoli</name>
    <dbReference type="NCBI Taxonomy" id="3075929"/>
    <lineage>
        <taxon>Bacteria</taxon>
        <taxon>Bacillati</taxon>
        <taxon>Actinomycetota</taxon>
        <taxon>Actinomycetes</taxon>
        <taxon>Propionibacteriales</taxon>
        <taxon>Kribbellaceae</taxon>
        <taxon>Kribbella</taxon>
    </lineage>
</organism>
<dbReference type="SUPFAM" id="SSF53474">
    <property type="entry name" value="alpha/beta-Hydrolases"/>
    <property type="match status" value="1"/>
</dbReference>
<dbReference type="PANTHER" id="PTHR37017:SF11">
    <property type="entry name" value="ESTERASE_LIPASE_THIOESTERASE DOMAIN-CONTAINING PROTEIN"/>
    <property type="match status" value="1"/>
</dbReference>
<evidence type="ECO:0000259" key="1">
    <source>
        <dbReference type="Pfam" id="PF12697"/>
    </source>
</evidence>